<dbReference type="InterPro" id="IPR018062">
    <property type="entry name" value="HTH_AraC-typ_CS"/>
</dbReference>
<keyword evidence="2" id="KW-0238">DNA-binding</keyword>
<dbReference type="SUPFAM" id="SSF46689">
    <property type="entry name" value="Homeodomain-like"/>
    <property type="match status" value="2"/>
</dbReference>
<sequence>MKPMQDPTRKDINRIYAGFNQAYRAEPERYEFLNISQFCDTDNGVRLELNDDKARGYWELYRPNNDMLICLAEGHYHARYDQRIMPTEDIVTLRFVLSGNYGLTFKSEGRVEIPQASASILYTKKEREFDLSIANDSHLSSVTLHMKPNFLYNSFGINRSKMPSHLQDVVFGGKLNKNLYNFPLSPGMMNNIIDLLRMPYEGARRRLFTEAKSAELTCRLFQEIEDDFKAIPVMATPAHTLKIKLYEAQRILVERYQAPPTIAALAREVGLNRTTLCAEFKEIFGSTVSEFCQSYRMNKARELLQDRNLSISQVAEEVGYEHPSNFTAAFKKQFGFLPKAIRAF</sequence>
<dbReference type="InterPro" id="IPR009057">
    <property type="entry name" value="Homeodomain-like_sf"/>
</dbReference>
<dbReference type="PRINTS" id="PR00032">
    <property type="entry name" value="HTHARAC"/>
</dbReference>
<protein>
    <recommendedName>
        <fullName evidence="4">HTH araC/xylS-type domain-containing protein</fullName>
    </recommendedName>
</protein>
<dbReference type="PROSITE" id="PS01124">
    <property type="entry name" value="HTH_ARAC_FAMILY_2"/>
    <property type="match status" value="1"/>
</dbReference>
<dbReference type="Proteomes" id="UP000229730">
    <property type="component" value="Unassembled WGS sequence"/>
</dbReference>
<dbReference type="OrthoDB" id="644174at2"/>
<evidence type="ECO:0000256" key="3">
    <source>
        <dbReference type="ARBA" id="ARBA00023163"/>
    </source>
</evidence>
<organism evidence="5 6">
    <name type="scientific">Paremcibacter congregatus</name>
    <dbReference type="NCBI Taxonomy" id="2043170"/>
    <lineage>
        <taxon>Bacteria</taxon>
        <taxon>Pseudomonadati</taxon>
        <taxon>Pseudomonadota</taxon>
        <taxon>Alphaproteobacteria</taxon>
        <taxon>Emcibacterales</taxon>
        <taxon>Emcibacteraceae</taxon>
        <taxon>Paremcibacter</taxon>
    </lineage>
</organism>
<keyword evidence="3" id="KW-0804">Transcription</keyword>
<reference evidence="5 6" key="1">
    <citation type="submission" date="2017-10" db="EMBL/GenBank/DDBJ databases">
        <title>Frigbacter circumglobatus gen. nov. sp. nov., isolated from sediment cultured in situ.</title>
        <authorList>
            <person name="Zhao Z."/>
        </authorList>
    </citation>
    <scope>NUCLEOTIDE SEQUENCE [LARGE SCALE GENOMIC DNA]</scope>
    <source>
        <strain evidence="5 6">ZYL</strain>
    </source>
</reference>
<accession>A0A2G4YU62</accession>
<keyword evidence="1" id="KW-0805">Transcription regulation</keyword>
<gene>
    <name evidence="5" type="ORF">CRD36_04150</name>
</gene>
<dbReference type="InterPro" id="IPR018060">
    <property type="entry name" value="HTH_AraC"/>
</dbReference>
<dbReference type="SMART" id="SM00342">
    <property type="entry name" value="HTH_ARAC"/>
    <property type="match status" value="1"/>
</dbReference>
<dbReference type="PROSITE" id="PS00041">
    <property type="entry name" value="HTH_ARAC_FAMILY_1"/>
    <property type="match status" value="1"/>
</dbReference>
<evidence type="ECO:0000313" key="5">
    <source>
        <dbReference type="EMBL" id="PHZ85878.1"/>
    </source>
</evidence>
<dbReference type="InterPro" id="IPR053142">
    <property type="entry name" value="PchR_regulatory_protein"/>
</dbReference>
<evidence type="ECO:0000256" key="2">
    <source>
        <dbReference type="ARBA" id="ARBA00023125"/>
    </source>
</evidence>
<keyword evidence="6" id="KW-1185">Reference proteome</keyword>
<comment type="caution">
    <text evidence="5">The sequence shown here is derived from an EMBL/GenBank/DDBJ whole genome shotgun (WGS) entry which is preliminary data.</text>
</comment>
<dbReference type="InterPro" id="IPR020449">
    <property type="entry name" value="Tscrpt_reg_AraC-type_HTH"/>
</dbReference>
<evidence type="ECO:0000259" key="4">
    <source>
        <dbReference type="PROSITE" id="PS01124"/>
    </source>
</evidence>
<dbReference type="PANTHER" id="PTHR47893:SF1">
    <property type="entry name" value="REGULATORY PROTEIN PCHR"/>
    <property type="match status" value="1"/>
</dbReference>
<feature type="domain" description="HTH araC/xylS-type" evidence="4">
    <location>
        <begin position="246"/>
        <end position="344"/>
    </location>
</feature>
<dbReference type="AlphaFoldDB" id="A0A2G4YU62"/>
<dbReference type="GO" id="GO:0043565">
    <property type="term" value="F:sequence-specific DNA binding"/>
    <property type="evidence" value="ECO:0007669"/>
    <property type="project" value="InterPro"/>
</dbReference>
<dbReference type="EMBL" id="PDEM01000009">
    <property type="protein sequence ID" value="PHZ85878.1"/>
    <property type="molecule type" value="Genomic_DNA"/>
</dbReference>
<dbReference type="PANTHER" id="PTHR47893">
    <property type="entry name" value="REGULATORY PROTEIN PCHR"/>
    <property type="match status" value="1"/>
</dbReference>
<name>A0A2G4YU62_9PROT</name>
<evidence type="ECO:0000313" key="6">
    <source>
        <dbReference type="Proteomes" id="UP000229730"/>
    </source>
</evidence>
<dbReference type="GO" id="GO:0003700">
    <property type="term" value="F:DNA-binding transcription factor activity"/>
    <property type="evidence" value="ECO:0007669"/>
    <property type="project" value="InterPro"/>
</dbReference>
<dbReference type="InParanoid" id="A0A2G4YU62"/>
<evidence type="ECO:0000256" key="1">
    <source>
        <dbReference type="ARBA" id="ARBA00023015"/>
    </source>
</evidence>
<dbReference type="Pfam" id="PF12833">
    <property type="entry name" value="HTH_18"/>
    <property type="match status" value="1"/>
</dbReference>
<proteinExistence type="predicted"/>
<dbReference type="Gene3D" id="1.10.10.60">
    <property type="entry name" value="Homeodomain-like"/>
    <property type="match status" value="2"/>
</dbReference>